<dbReference type="GO" id="GO:0004713">
    <property type="term" value="F:protein tyrosine kinase activity"/>
    <property type="evidence" value="ECO:0007669"/>
    <property type="project" value="TreeGrafter"/>
</dbReference>
<evidence type="ECO:0000256" key="4">
    <source>
        <dbReference type="ARBA" id="ARBA00022989"/>
    </source>
</evidence>
<keyword evidence="11" id="KW-1185">Reference proteome</keyword>
<dbReference type="PANTHER" id="PTHR32309:SF16">
    <property type="entry name" value="ECA POLYSACCHARIDE CHAIN LENGTH MODULATION PROTEIN"/>
    <property type="match status" value="1"/>
</dbReference>
<gene>
    <name evidence="10" type="ORF">FE240_10005</name>
</gene>
<feature type="coiled-coil region" evidence="6">
    <location>
        <begin position="200"/>
        <end position="227"/>
    </location>
</feature>
<comment type="subcellular location">
    <subcellularLocation>
        <location evidence="1">Cell membrane</location>
        <topology evidence="1">Multi-pass membrane protein</topology>
    </subcellularLocation>
</comment>
<evidence type="ECO:0000313" key="11">
    <source>
        <dbReference type="Proteomes" id="UP000594034"/>
    </source>
</evidence>
<evidence type="ECO:0000256" key="1">
    <source>
        <dbReference type="ARBA" id="ARBA00004651"/>
    </source>
</evidence>
<evidence type="ECO:0000259" key="8">
    <source>
        <dbReference type="Pfam" id="PF02706"/>
    </source>
</evidence>
<sequence length="356" mass="40029">MNKNEINSMGGQLPSGWTVSDDDSLDLRELCMALWQRKWLIVATTSLFAVVGIVYALLAPQVWSTKAVIDLPQSKELASLNRLKLQADLVGLSGIPSEQEVFNDFVQRFNAYDRRRDFLLASDLFAQEVKEQALDTKGQRRWVRKWAELIQAEPVDKKKELPGIALSLSADTAENSLQMTQGYINYVVEQQRESLIEELKASQEHMLDSLETQLKMVKEDATLALKRDVANTELSAEVARAAGVSTPLENYADNDRFAIMLGTKGLEARLKVLKSIDLTVYQPKLAELQSKIDRLKALKLDDLHFQPFIYLDAPEEPLTRDKPKRPLVVVLATLLGGMLGIGIVLIQHAFRRPKMA</sequence>
<evidence type="ECO:0000259" key="9">
    <source>
        <dbReference type="Pfam" id="PF13807"/>
    </source>
</evidence>
<dbReference type="Pfam" id="PF02706">
    <property type="entry name" value="Wzz"/>
    <property type="match status" value="1"/>
</dbReference>
<keyword evidence="2" id="KW-1003">Cell membrane</keyword>
<dbReference type="EMBL" id="CP040449">
    <property type="protein sequence ID" value="QFI54989.1"/>
    <property type="molecule type" value="Genomic_DNA"/>
</dbReference>
<evidence type="ECO:0000256" key="2">
    <source>
        <dbReference type="ARBA" id="ARBA00022475"/>
    </source>
</evidence>
<accession>A0A5J6WV20</accession>
<organism evidence="10 11">
    <name type="scientific">Aeromonas simiae</name>
    <dbReference type="NCBI Taxonomy" id="218936"/>
    <lineage>
        <taxon>Bacteria</taxon>
        <taxon>Pseudomonadati</taxon>
        <taxon>Pseudomonadota</taxon>
        <taxon>Gammaproteobacteria</taxon>
        <taxon>Aeromonadales</taxon>
        <taxon>Aeromonadaceae</taxon>
        <taxon>Aeromonas</taxon>
    </lineage>
</organism>
<dbReference type="PANTHER" id="PTHR32309">
    <property type="entry name" value="TYROSINE-PROTEIN KINASE"/>
    <property type="match status" value="1"/>
</dbReference>
<feature type="domain" description="Tyrosine-protein kinase G-rich" evidence="9">
    <location>
        <begin position="312"/>
        <end position="348"/>
    </location>
</feature>
<evidence type="ECO:0000256" key="3">
    <source>
        <dbReference type="ARBA" id="ARBA00022692"/>
    </source>
</evidence>
<dbReference type="KEGG" id="asim:FE240_10005"/>
<feature type="transmembrane region" description="Helical" evidence="7">
    <location>
        <begin position="327"/>
        <end position="346"/>
    </location>
</feature>
<keyword evidence="4 7" id="KW-1133">Transmembrane helix</keyword>
<evidence type="ECO:0000256" key="6">
    <source>
        <dbReference type="SAM" id="Coils"/>
    </source>
</evidence>
<dbReference type="RefSeq" id="WP_193000639.1">
    <property type="nucleotide sequence ID" value="NZ_CP040449.1"/>
</dbReference>
<dbReference type="InterPro" id="IPR003856">
    <property type="entry name" value="LPS_length_determ_N"/>
</dbReference>
<evidence type="ECO:0000313" key="10">
    <source>
        <dbReference type="EMBL" id="QFI54989.1"/>
    </source>
</evidence>
<keyword evidence="6" id="KW-0175">Coiled coil</keyword>
<dbReference type="AlphaFoldDB" id="A0A5J6WV20"/>
<reference evidence="10 11" key="1">
    <citation type="submission" date="2019-05" db="EMBL/GenBank/DDBJ databases">
        <title>OXA-830, a novel chromosomally encoded expanded-spectrum class D beta-lactamase in Aeromonas simiae.</title>
        <authorList>
            <person name="Zhou W."/>
            <person name="Chen Q."/>
        </authorList>
    </citation>
    <scope>NUCLEOTIDE SEQUENCE [LARGE SCALE GENOMIC DNA]</scope>
    <source>
        <strain evidence="10 11">A6</strain>
    </source>
</reference>
<dbReference type="GO" id="GO:0005886">
    <property type="term" value="C:plasma membrane"/>
    <property type="evidence" value="ECO:0007669"/>
    <property type="project" value="UniProtKB-SubCell"/>
</dbReference>
<dbReference type="Pfam" id="PF13807">
    <property type="entry name" value="GNVR"/>
    <property type="match status" value="1"/>
</dbReference>
<keyword evidence="3 7" id="KW-0812">Transmembrane</keyword>
<dbReference type="InterPro" id="IPR050445">
    <property type="entry name" value="Bact_polysacc_biosynth/exp"/>
</dbReference>
<dbReference type="InterPro" id="IPR032807">
    <property type="entry name" value="GNVR"/>
</dbReference>
<protein>
    <recommendedName>
        <fullName evidence="12">LPS O-antigen length regulator</fullName>
    </recommendedName>
</protein>
<name>A0A5J6WV20_9GAMM</name>
<evidence type="ECO:0008006" key="12">
    <source>
        <dbReference type="Google" id="ProtNLM"/>
    </source>
</evidence>
<feature type="transmembrane region" description="Helical" evidence="7">
    <location>
        <begin position="39"/>
        <end position="58"/>
    </location>
</feature>
<dbReference type="SUPFAM" id="SSF160355">
    <property type="entry name" value="Bacterial polysaccharide co-polymerase-like"/>
    <property type="match status" value="1"/>
</dbReference>
<keyword evidence="5 7" id="KW-0472">Membrane</keyword>
<proteinExistence type="predicted"/>
<dbReference type="Gene3D" id="3.30.1890.10">
    <property type="entry name" value="FepE-like"/>
    <property type="match status" value="1"/>
</dbReference>
<feature type="domain" description="Polysaccharide chain length determinant N-terminal" evidence="8">
    <location>
        <begin position="23"/>
        <end position="88"/>
    </location>
</feature>
<evidence type="ECO:0000256" key="7">
    <source>
        <dbReference type="SAM" id="Phobius"/>
    </source>
</evidence>
<dbReference type="Proteomes" id="UP000594034">
    <property type="component" value="Chromosome"/>
</dbReference>
<evidence type="ECO:0000256" key="5">
    <source>
        <dbReference type="ARBA" id="ARBA00023136"/>
    </source>
</evidence>